<keyword evidence="1" id="KW-0433">Leucine-rich repeat</keyword>
<evidence type="ECO:0000313" key="7">
    <source>
        <dbReference type="EMBL" id="KAK7925048.1"/>
    </source>
</evidence>
<feature type="domain" description="LRRNT" evidence="6">
    <location>
        <begin position="279"/>
        <end position="313"/>
    </location>
</feature>
<dbReference type="InterPro" id="IPR003591">
    <property type="entry name" value="Leu-rich_rpt_typical-subtyp"/>
</dbReference>
<gene>
    <name evidence="7" type="ORF">WMY93_007358</name>
</gene>
<dbReference type="GO" id="GO:0031102">
    <property type="term" value="P:neuron projection regeneration"/>
    <property type="evidence" value="ECO:0007669"/>
    <property type="project" value="TreeGrafter"/>
</dbReference>
<dbReference type="Proteomes" id="UP001460270">
    <property type="component" value="Unassembled WGS sequence"/>
</dbReference>
<sequence>MTTSDHDITQPTSKDPSCAPATIPANNKLVFNALSVNHLLLIALGLILACTILLISTLLLAWKVCQLSRRRKMLSGHSDLMSPAKLCMVYDKSNADAKETTVLMSNLNETRDEDGDGGPEPETESKKEEKDVCENGVEQKEKAAKNEEVKETPAAAAAEDSTSPKEEGEKSPVDKAETASEKTKDDTIITLPLVQTEPRKAAKTPKRLYRNRGQNLYRRKSTFCSWFGERTGRQAKRGGEKSDWNDKMRRNLLLKLSPNKVLLELLLLLLLLGRRVFAVCPSMCTCSRSHREVDCSWRGLRLLPDGLQYNLRTLNLSHNRFHNLDIHLTPYTHLRVLDLSYNRLTHLPAGLPRSLWQLYASYNRVQLLEKNDTAYQWNLQVLDLSYNKLERAVFINNTLINLRTLNLSHNNFWTMPTNMPAQLDTIDLSHNLLVKVLPGSLDRLPRLTQFYLQTNRFTTISFGVLDKLTSLRIIHLGVTHGLVIYPMKLLTFRLGPNKLQHGSWVAPAIPSLFVEEYVSEEAEAGTLHPMIYHHLQPVHKATTL</sequence>
<protein>
    <recommendedName>
        <fullName evidence="6">LRRNT domain-containing protein</fullName>
    </recommendedName>
</protein>
<dbReference type="PANTHER" id="PTHR47114">
    <property type="match status" value="1"/>
</dbReference>
<evidence type="ECO:0000259" key="6">
    <source>
        <dbReference type="SMART" id="SM00013"/>
    </source>
</evidence>
<feature type="compositionally biased region" description="Basic and acidic residues" evidence="4">
    <location>
        <begin position="162"/>
        <end position="187"/>
    </location>
</feature>
<feature type="transmembrane region" description="Helical" evidence="5">
    <location>
        <begin position="261"/>
        <end position="278"/>
    </location>
</feature>
<keyword evidence="5" id="KW-0812">Transmembrane</keyword>
<keyword evidence="2" id="KW-0732">Signal</keyword>
<dbReference type="Gene3D" id="3.80.10.10">
    <property type="entry name" value="Ribonuclease Inhibitor"/>
    <property type="match status" value="3"/>
</dbReference>
<evidence type="ECO:0000313" key="8">
    <source>
        <dbReference type="Proteomes" id="UP001460270"/>
    </source>
</evidence>
<dbReference type="SUPFAM" id="SSF52058">
    <property type="entry name" value="L domain-like"/>
    <property type="match status" value="1"/>
</dbReference>
<evidence type="ECO:0000256" key="3">
    <source>
        <dbReference type="ARBA" id="ARBA00022737"/>
    </source>
</evidence>
<dbReference type="AlphaFoldDB" id="A0AAW0PLT1"/>
<evidence type="ECO:0000256" key="1">
    <source>
        <dbReference type="ARBA" id="ARBA00022614"/>
    </source>
</evidence>
<dbReference type="PROSITE" id="PS51450">
    <property type="entry name" value="LRR"/>
    <property type="match status" value="3"/>
</dbReference>
<reference evidence="8" key="1">
    <citation type="submission" date="2024-04" db="EMBL/GenBank/DDBJ databases">
        <title>Salinicola lusitanus LLJ914,a marine bacterium isolated from the Okinawa Trough.</title>
        <authorList>
            <person name="Li J."/>
        </authorList>
    </citation>
    <scope>NUCLEOTIDE SEQUENCE [LARGE SCALE GENOMIC DNA]</scope>
</reference>
<feature type="transmembrane region" description="Helical" evidence="5">
    <location>
        <begin position="39"/>
        <end position="62"/>
    </location>
</feature>
<keyword evidence="8" id="KW-1185">Reference proteome</keyword>
<dbReference type="PRINTS" id="PR00019">
    <property type="entry name" value="LEURICHRPT"/>
</dbReference>
<dbReference type="SMART" id="SM00369">
    <property type="entry name" value="LRR_TYP"/>
    <property type="match status" value="3"/>
</dbReference>
<comment type="caution">
    <text evidence="7">The sequence shown here is derived from an EMBL/GenBank/DDBJ whole genome shotgun (WGS) entry which is preliminary data.</text>
</comment>
<evidence type="ECO:0000256" key="2">
    <source>
        <dbReference type="ARBA" id="ARBA00022729"/>
    </source>
</evidence>
<evidence type="ECO:0000256" key="5">
    <source>
        <dbReference type="SAM" id="Phobius"/>
    </source>
</evidence>
<dbReference type="InterPro" id="IPR001611">
    <property type="entry name" value="Leu-rich_rpt"/>
</dbReference>
<organism evidence="7 8">
    <name type="scientific">Mugilogobius chulae</name>
    <name type="common">yellowstripe goby</name>
    <dbReference type="NCBI Taxonomy" id="88201"/>
    <lineage>
        <taxon>Eukaryota</taxon>
        <taxon>Metazoa</taxon>
        <taxon>Chordata</taxon>
        <taxon>Craniata</taxon>
        <taxon>Vertebrata</taxon>
        <taxon>Euteleostomi</taxon>
        <taxon>Actinopterygii</taxon>
        <taxon>Neopterygii</taxon>
        <taxon>Teleostei</taxon>
        <taxon>Neoteleostei</taxon>
        <taxon>Acanthomorphata</taxon>
        <taxon>Gobiaria</taxon>
        <taxon>Gobiiformes</taxon>
        <taxon>Gobioidei</taxon>
        <taxon>Gobiidae</taxon>
        <taxon>Gobionellinae</taxon>
        <taxon>Mugilogobius</taxon>
    </lineage>
</organism>
<feature type="compositionally biased region" description="Basic and acidic residues" evidence="4">
    <location>
        <begin position="123"/>
        <end position="151"/>
    </location>
</feature>
<dbReference type="InterPro" id="IPR051071">
    <property type="entry name" value="LRR-bact_E3_ubiq_ligases"/>
</dbReference>
<name>A0AAW0PLT1_9GOBI</name>
<dbReference type="InterPro" id="IPR000372">
    <property type="entry name" value="LRRNT"/>
</dbReference>
<dbReference type="Pfam" id="PF01462">
    <property type="entry name" value="LRRNT"/>
    <property type="match status" value="1"/>
</dbReference>
<dbReference type="PANTHER" id="PTHR47114:SF4">
    <property type="entry name" value="OLIGODENDROCYTE MYELIN GLYCOPROTEIN B"/>
    <property type="match status" value="1"/>
</dbReference>
<proteinExistence type="predicted"/>
<keyword evidence="5" id="KW-1133">Transmembrane helix</keyword>
<dbReference type="Pfam" id="PF13855">
    <property type="entry name" value="LRR_8"/>
    <property type="match status" value="2"/>
</dbReference>
<keyword evidence="3" id="KW-0677">Repeat</keyword>
<keyword evidence="5" id="KW-0472">Membrane</keyword>
<dbReference type="InterPro" id="IPR032675">
    <property type="entry name" value="LRR_dom_sf"/>
</dbReference>
<accession>A0AAW0PLT1</accession>
<feature type="region of interest" description="Disordered" evidence="4">
    <location>
        <begin position="106"/>
        <end position="188"/>
    </location>
</feature>
<evidence type="ECO:0000256" key="4">
    <source>
        <dbReference type="SAM" id="MobiDB-lite"/>
    </source>
</evidence>
<feature type="compositionally biased region" description="Acidic residues" evidence="4">
    <location>
        <begin position="111"/>
        <end position="122"/>
    </location>
</feature>
<dbReference type="EMBL" id="JBBPFD010000005">
    <property type="protein sequence ID" value="KAK7925048.1"/>
    <property type="molecule type" value="Genomic_DNA"/>
</dbReference>
<dbReference type="SMART" id="SM00013">
    <property type="entry name" value="LRRNT"/>
    <property type="match status" value="1"/>
</dbReference>